<gene>
    <name evidence="5" type="ORF">MARPO_0173s0028</name>
</gene>
<name>A0A2R6W2Q1_MARPO</name>
<dbReference type="AlphaFoldDB" id="A0A2R6W2Q1"/>
<comment type="subcellular location">
    <subcellularLocation>
        <location evidence="1 4">Nucleus</location>
    </subcellularLocation>
</comment>
<organism evidence="5 6">
    <name type="scientific">Marchantia polymorpha</name>
    <name type="common">Common liverwort</name>
    <name type="synonym">Marchantia aquatica</name>
    <dbReference type="NCBI Taxonomy" id="3197"/>
    <lineage>
        <taxon>Eukaryota</taxon>
        <taxon>Viridiplantae</taxon>
        <taxon>Streptophyta</taxon>
        <taxon>Embryophyta</taxon>
        <taxon>Marchantiophyta</taxon>
        <taxon>Marchantiopsida</taxon>
        <taxon>Marchantiidae</taxon>
        <taxon>Marchantiales</taxon>
        <taxon>Marchantiaceae</taxon>
        <taxon>Marchantia</taxon>
    </lineage>
</organism>
<dbReference type="EMBL" id="KZ772843">
    <property type="protein sequence ID" value="PTQ28126.1"/>
    <property type="molecule type" value="Genomic_DNA"/>
</dbReference>
<dbReference type="InterPro" id="IPR039774">
    <property type="entry name" value="Sin3-like"/>
</dbReference>
<dbReference type="PROSITE" id="PS51477">
    <property type="entry name" value="PAH"/>
    <property type="match status" value="1"/>
</dbReference>
<keyword evidence="6" id="KW-1185">Reference proteome</keyword>
<dbReference type="Proteomes" id="UP000244005">
    <property type="component" value="Unassembled WGS sequence"/>
</dbReference>
<evidence type="ECO:0000256" key="3">
    <source>
        <dbReference type="ARBA" id="ARBA00023242"/>
    </source>
</evidence>
<dbReference type="GO" id="GO:0003714">
    <property type="term" value="F:transcription corepressor activity"/>
    <property type="evidence" value="ECO:0007669"/>
    <property type="project" value="InterPro"/>
</dbReference>
<evidence type="ECO:0000256" key="1">
    <source>
        <dbReference type="ARBA" id="ARBA00004123"/>
    </source>
</evidence>
<dbReference type="Gene3D" id="1.20.1160.11">
    <property type="entry name" value="Paired amphipathic helix"/>
    <property type="match status" value="1"/>
</dbReference>
<accession>A0A2R6W2Q1</accession>
<evidence type="ECO:0008006" key="7">
    <source>
        <dbReference type="Google" id="ProtNLM"/>
    </source>
</evidence>
<evidence type="ECO:0000313" key="5">
    <source>
        <dbReference type="EMBL" id="PTQ28126.1"/>
    </source>
</evidence>
<dbReference type="InterPro" id="IPR003822">
    <property type="entry name" value="PAH"/>
</dbReference>
<evidence type="ECO:0000256" key="4">
    <source>
        <dbReference type="PROSITE-ProRule" id="PRU00810"/>
    </source>
</evidence>
<dbReference type="PANTHER" id="PTHR12346:SF0">
    <property type="entry name" value="SIN3A, ISOFORM G"/>
    <property type="match status" value="1"/>
</dbReference>
<dbReference type="InterPro" id="IPR036600">
    <property type="entry name" value="PAH_sf"/>
</dbReference>
<reference evidence="6" key="1">
    <citation type="journal article" date="2017" name="Cell">
        <title>Insights into land plant evolution garnered from the Marchantia polymorpha genome.</title>
        <authorList>
            <person name="Bowman J.L."/>
            <person name="Kohchi T."/>
            <person name="Yamato K.T."/>
            <person name="Jenkins J."/>
            <person name="Shu S."/>
            <person name="Ishizaki K."/>
            <person name="Yamaoka S."/>
            <person name="Nishihama R."/>
            <person name="Nakamura Y."/>
            <person name="Berger F."/>
            <person name="Adam C."/>
            <person name="Aki S.S."/>
            <person name="Althoff F."/>
            <person name="Araki T."/>
            <person name="Arteaga-Vazquez M.A."/>
            <person name="Balasubrmanian S."/>
            <person name="Barry K."/>
            <person name="Bauer D."/>
            <person name="Boehm C.R."/>
            <person name="Briginshaw L."/>
            <person name="Caballero-Perez J."/>
            <person name="Catarino B."/>
            <person name="Chen F."/>
            <person name="Chiyoda S."/>
            <person name="Chovatia M."/>
            <person name="Davies K.M."/>
            <person name="Delmans M."/>
            <person name="Demura T."/>
            <person name="Dierschke T."/>
            <person name="Dolan L."/>
            <person name="Dorantes-Acosta A.E."/>
            <person name="Eklund D.M."/>
            <person name="Florent S.N."/>
            <person name="Flores-Sandoval E."/>
            <person name="Fujiyama A."/>
            <person name="Fukuzawa H."/>
            <person name="Galik B."/>
            <person name="Grimanelli D."/>
            <person name="Grimwood J."/>
            <person name="Grossniklaus U."/>
            <person name="Hamada T."/>
            <person name="Haseloff J."/>
            <person name="Hetherington A.J."/>
            <person name="Higo A."/>
            <person name="Hirakawa Y."/>
            <person name="Hundley H.N."/>
            <person name="Ikeda Y."/>
            <person name="Inoue K."/>
            <person name="Inoue S.I."/>
            <person name="Ishida S."/>
            <person name="Jia Q."/>
            <person name="Kakita M."/>
            <person name="Kanazawa T."/>
            <person name="Kawai Y."/>
            <person name="Kawashima T."/>
            <person name="Kennedy M."/>
            <person name="Kinose K."/>
            <person name="Kinoshita T."/>
            <person name="Kohara Y."/>
            <person name="Koide E."/>
            <person name="Komatsu K."/>
            <person name="Kopischke S."/>
            <person name="Kubo M."/>
            <person name="Kyozuka J."/>
            <person name="Lagercrantz U."/>
            <person name="Lin S.S."/>
            <person name="Lindquist E."/>
            <person name="Lipzen A.M."/>
            <person name="Lu C.W."/>
            <person name="De Luna E."/>
            <person name="Martienssen R.A."/>
            <person name="Minamino N."/>
            <person name="Mizutani M."/>
            <person name="Mizutani M."/>
            <person name="Mochizuki N."/>
            <person name="Monte I."/>
            <person name="Mosher R."/>
            <person name="Nagasaki H."/>
            <person name="Nakagami H."/>
            <person name="Naramoto S."/>
            <person name="Nishitani K."/>
            <person name="Ohtani M."/>
            <person name="Okamoto T."/>
            <person name="Okumura M."/>
            <person name="Phillips J."/>
            <person name="Pollak B."/>
            <person name="Reinders A."/>
            <person name="Rovekamp M."/>
            <person name="Sano R."/>
            <person name="Sawa S."/>
            <person name="Schmid M.W."/>
            <person name="Shirakawa M."/>
            <person name="Solano R."/>
            <person name="Spunde A."/>
            <person name="Suetsugu N."/>
            <person name="Sugano S."/>
            <person name="Sugiyama A."/>
            <person name="Sun R."/>
            <person name="Suzuki Y."/>
            <person name="Takenaka M."/>
            <person name="Takezawa D."/>
            <person name="Tomogane H."/>
            <person name="Tsuzuki M."/>
            <person name="Ueda T."/>
            <person name="Umeda M."/>
            <person name="Ward J.M."/>
            <person name="Watanabe Y."/>
            <person name="Yazaki K."/>
            <person name="Yokoyama R."/>
            <person name="Yoshitake Y."/>
            <person name="Yotsui I."/>
            <person name="Zachgo S."/>
            <person name="Schmutz J."/>
        </authorList>
    </citation>
    <scope>NUCLEOTIDE SEQUENCE [LARGE SCALE GENOMIC DNA]</scope>
    <source>
        <strain evidence="6">Tak-1</strain>
    </source>
</reference>
<dbReference type="PANTHER" id="PTHR12346">
    <property type="entry name" value="SIN3B-RELATED"/>
    <property type="match status" value="1"/>
</dbReference>
<dbReference type="Gramene" id="Mp6g06830.1">
    <property type="protein sequence ID" value="Mp6g06830.1.cds1"/>
    <property type="gene ID" value="Mp6g06830"/>
</dbReference>
<dbReference type="SUPFAM" id="SSF47762">
    <property type="entry name" value="PAH2 domain"/>
    <property type="match status" value="1"/>
</dbReference>
<sequence length="104" mass="11723">MEEGSPSHPSDAEGTNAYRVVDANAYRVLDAIAFVQIVKKTFKNEEGTYEEFLNILQSFRQGQLNTSEVEIRVNSLFSRYPHLIQGFRKFLPDKCLISVVAPAA</sequence>
<proteinExistence type="predicted"/>
<dbReference type="OrthoDB" id="10265969at2759"/>
<dbReference type="Pfam" id="PF02671">
    <property type="entry name" value="PAH"/>
    <property type="match status" value="1"/>
</dbReference>
<protein>
    <recommendedName>
        <fullName evidence="7">Histone deacetylase interacting domain-containing protein</fullName>
    </recommendedName>
</protein>
<keyword evidence="2" id="KW-0678">Repressor</keyword>
<evidence type="ECO:0000256" key="2">
    <source>
        <dbReference type="ARBA" id="ARBA00022491"/>
    </source>
</evidence>
<keyword evidence="3 4" id="KW-0539">Nucleus</keyword>
<evidence type="ECO:0000313" key="6">
    <source>
        <dbReference type="Proteomes" id="UP000244005"/>
    </source>
</evidence>
<dbReference type="GO" id="GO:0005634">
    <property type="term" value="C:nucleus"/>
    <property type="evidence" value="ECO:0007669"/>
    <property type="project" value="UniProtKB-SubCell"/>
</dbReference>